<comment type="subcellular location">
    <subcellularLocation>
        <location evidence="9">Membrane</location>
        <topology evidence="9">Multi-pass membrane protein</topology>
    </subcellularLocation>
    <subcellularLocation>
        <location evidence="1">Mitochondrion inner membrane</location>
        <topology evidence="1">Multi-pass membrane protein</topology>
    </subcellularLocation>
</comment>
<keyword evidence="14" id="KW-1185">Reference proteome</keyword>
<dbReference type="Pfam" id="PF02096">
    <property type="entry name" value="60KD_IMP"/>
    <property type="match status" value="1"/>
</dbReference>
<feature type="domain" description="Membrane insertase YidC/Oxa/ALB C-terminal" evidence="12">
    <location>
        <begin position="181"/>
        <end position="376"/>
    </location>
</feature>
<evidence type="ECO:0000313" key="13">
    <source>
        <dbReference type="EMBL" id="KFA61014.1"/>
    </source>
</evidence>
<feature type="transmembrane region" description="Helical" evidence="11">
    <location>
        <begin position="345"/>
        <end position="375"/>
    </location>
</feature>
<evidence type="ECO:0000256" key="4">
    <source>
        <dbReference type="ARBA" id="ARBA00022792"/>
    </source>
</evidence>
<dbReference type="PANTHER" id="PTHR12428">
    <property type="entry name" value="OXA1"/>
    <property type="match status" value="1"/>
</dbReference>
<keyword evidence="5" id="KW-0809">Transit peptide</keyword>
<feature type="transmembrane region" description="Helical" evidence="11">
    <location>
        <begin position="181"/>
        <end position="201"/>
    </location>
</feature>
<reference evidence="13 14" key="1">
    <citation type="journal article" date="2014" name="BMC Genomics">
        <title>Comparative genome sequencing reveals chemotype-specific gene clusters in the toxigenic black mold Stachybotrys.</title>
        <authorList>
            <person name="Semeiks J."/>
            <person name="Borek D."/>
            <person name="Otwinowski Z."/>
            <person name="Grishin N.V."/>
        </authorList>
    </citation>
    <scope>NUCLEOTIDE SEQUENCE [LARGE SCALE GENOMIC DNA]</scope>
    <source>
        <strain evidence="13 14">IBT 40285</strain>
    </source>
</reference>
<dbReference type="GO" id="GO:0032979">
    <property type="term" value="P:protein insertion into mitochondrial inner membrane from matrix"/>
    <property type="evidence" value="ECO:0007669"/>
    <property type="project" value="TreeGrafter"/>
</dbReference>
<gene>
    <name evidence="13" type="ORF">S40285_02731</name>
</gene>
<keyword evidence="3 9" id="KW-0812">Transmembrane</keyword>
<feature type="compositionally biased region" description="Low complexity" evidence="10">
    <location>
        <begin position="96"/>
        <end position="107"/>
    </location>
</feature>
<dbReference type="InterPro" id="IPR001708">
    <property type="entry name" value="YidC/ALB3/OXA1/COX18"/>
</dbReference>
<comment type="similarity">
    <text evidence="2 9">Belongs to the OXA1/ALB3/YidC family.</text>
</comment>
<feature type="transmembrane region" description="Helical" evidence="11">
    <location>
        <begin position="260"/>
        <end position="285"/>
    </location>
</feature>
<evidence type="ECO:0000256" key="8">
    <source>
        <dbReference type="ARBA" id="ARBA00023136"/>
    </source>
</evidence>
<dbReference type="STRING" id="1283841.A0A084QAM9"/>
<protein>
    <recommendedName>
        <fullName evidence="12">Membrane insertase YidC/Oxa/ALB C-terminal domain-containing protein</fullName>
    </recommendedName>
</protein>
<dbReference type="OrthoDB" id="2148490at2759"/>
<keyword evidence="7" id="KW-0496">Mitochondrion</keyword>
<organism evidence="13 14">
    <name type="scientific">Stachybotrys chlorohalonatus (strain IBT 40285)</name>
    <dbReference type="NCBI Taxonomy" id="1283841"/>
    <lineage>
        <taxon>Eukaryota</taxon>
        <taxon>Fungi</taxon>
        <taxon>Dikarya</taxon>
        <taxon>Ascomycota</taxon>
        <taxon>Pezizomycotina</taxon>
        <taxon>Sordariomycetes</taxon>
        <taxon>Hypocreomycetidae</taxon>
        <taxon>Hypocreales</taxon>
        <taxon>Stachybotryaceae</taxon>
        <taxon>Stachybotrys</taxon>
    </lineage>
</organism>
<feature type="transmembrane region" description="Helical" evidence="11">
    <location>
        <begin position="305"/>
        <end position="324"/>
    </location>
</feature>
<evidence type="ECO:0000256" key="10">
    <source>
        <dbReference type="SAM" id="MobiDB-lite"/>
    </source>
</evidence>
<dbReference type="EMBL" id="KL660878">
    <property type="protein sequence ID" value="KFA61014.1"/>
    <property type="molecule type" value="Genomic_DNA"/>
</dbReference>
<accession>A0A084QAM9</accession>
<keyword evidence="6 11" id="KW-1133">Transmembrane helix</keyword>
<feature type="region of interest" description="Disordered" evidence="10">
    <location>
        <begin position="82"/>
        <end position="117"/>
    </location>
</feature>
<dbReference type="InterPro" id="IPR028055">
    <property type="entry name" value="YidC/Oxa/ALB_C"/>
</dbReference>
<keyword evidence="8 11" id="KW-0472">Membrane</keyword>
<dbReference type="GO" id="GO:0032977">
    <property type="term" value="F:membrane insertase activity"/>
    <property type="evidence" value="ECO:0007669"/>
    <property type="project" value="InterPro"/>
</dbReference>
<dbReference type="GO" id="GO:0005743">
    <property type="term" value="C:mitochondrial inner membrane"/>
    <property type="evidence" value="ECO:0007669"/>
    <property type="project" value="UniProtKB-SubCell"/>
</dbReference>
<evidence type="ECO:0000313" key="14">
    <source>
        <dbReference type="Proteomes" id="UP000028524"/>
    </source>
</evidence>
<dbReference type="InParanoid" id="A0A084QAM9"/>
<dbReference type="HOGENOM" id="CLU_029282_5_1_1"/>
<feature type="region of interest" description="Disordered" evidence="10">
    <location>
        <begin position="1"/>
        <end position="51"/>
    </location>
</feature>
<evidence type="ECO:0000259" key="12">
    <source>
        <dbReference type="Pfam" id="PF02096"/>
    </source>
</evidence>
<evidence type="ECO:0000256" key="11">
    <source>
        <dbReference type="SAM" id="Phobius"/>
    </source>
</evidence>
<name>A0A084QAM9_STAC4</name>
<dbReference type="Proteomes" id="UP000028524">
    <property type="component" value="Unassembled WGS sequence"/>
</dbReference>
<dbReference type="AlphaFoldDB" id="A0A084QAM9"/>
<evidence type="ECO:0000256" key="7">
    <source>
        <dbReference type="ARBA" id="ARBA00023128"/>
    </source>
</evidence>
<keyword evidence="4" id="KW-0999">Mitochondrion inner membrane</keyword>
<evidence type="ECO:0000256" key="1">
    <source>
        <dbReference type="ARBA" id="ARBA00004448"/>
    </source>
</evidence>
<evidence type="ECO:0000256" key="6">
    <source>
        <dbReference type="ARBA" id="ARBA00022989"/>
    </source>
</evidence>
<dbReference type="OMA" id="PLGFGCY"/>
<evidence type="ECO:0000256" key="5">
    <source>
        <dbReference type="ARBA" id="ARBA00022946"/>
    </source>
</evidence>
<evidence type="ECO:0000256" key="2">
    <source>
        <dbReference type="ARBA" id="ARBA00009877"/>
    </source>
</evidence>
<evidence type="ECO:0000256" key="3">
    <source>
        <dbReference type="ARBA" id="ARBA00022692"/>
    </source>
</evidence>
<feature type="compositionally biased region" description="Polar residues" evidence="10">
    <location>
        <begin position="11"/>
        <end position="21"/>
    </location>
</feature>
<proteinExistence type="inferred from homology"/>
<feature type="region of interest" description="Disordered" evidence="10">
    <location>
        <begin position="429"/>
        <end position="453"/>
    </location>
</feature>
<evidence type="ECO:0000256" key="9">
    <source>
        <dbReference type="RuleBase" id="RU003945"/>
    </source>
</evidence>
<dbReference type="PANTHER" id="PTHR12428:SF66">
    <property type="entry name" value="MITOCHONDRIAL INNER MEMBRANE PROTEIN OXA1L"/>
    <property type="match status" value="1"/>
</dbReference>
<sequence length="485" mass="53090">MLPSRGVARSLHSTGLRNSLPTRIPGSRLPTPTNGRHFGTSMRGGSGAGLTASTPTLRLRYAAAPVVLGGVQSSRNLSLWGYGSSSKPAEAPSTPEPVGAAPQAAAPTPDPVPQQNFTEPSVVPTEVDFKTLSDIVTDQDIMNMPENLGYLHAMGLDFGWGPTSVMQWLLEHVHVYSGMGWGFSIIATAALLRLLLVYPTIQSSIFQAKMLRVKEDPRSKEAMDIIKQSVRKPDGQADMVRGRFLNKMVMKEHGVSNLGMLWGFLPIPFSFGLFRLLNGMAAIPVPSLETDGFLWFTNLAVADPYYILPALSVGSLVAAMKLNAKYTPPEQQAMMKSMTWVMGGLGFSFTIFFSAAVNLMGVTVGASTVLTTLLLNNSAIRRFLGIPERTIPAPAAPSAEVQELKYEAPRPPPATGLAAMRERLSKQLGDAKKGLDNQMSSMTGVYRGNEQDRAEKDRIQFLKKFEEERREKERLEFEQKYKSRR</sequence>
<dbReference type="FunCoup" id="A0A084QAM9">
    <property type="interactions" value="585"/>
</dbReference>